<name>A0A1I4PXA6_9GAMM</name>
<protein>
    <recommendedName>
        <fullName evidence="3">Salt-induced outer membrane protein YdiY</fullName>
    </recommendedName>
</protein>
<sequence>MAGASRLGVNMLLRSWFFILICLFSGHSLADTVWLDNGDRLSGRIELIEGGRLVMATELAGTVTVSVSRIRTLESDRGLLIKTHDHAERALSLRASETPGEVLLVNGAVQSLALRDIRQLLEPRPLIEDWQWSGKAAAALDVKQADSDTRDLDISVDTKARHGDWRHELGYEFERDFRNEQKSRHVWEAEYDLSWFFADKWFWQTSLGYRRDFLEEVARRRQLGVGPGYEWWNNSLGHFETAARLGHLRLDRRDGSAWHASALALEWDYRRFLFGKRFELYHTAETLIPDASEIRWSVDAELGLRYLLNSWASLSLIADWDYLNATDGSDINYRRYRLGMGINW</sequence>
<evidence type="ECO:0008006" key="3">
    <source>
        <dbReference type="Google" id="ProtNLM"/>
    </source>
</evidence>
<dbReference type="Pfam" id="PF04338">
    <property type="entry name" value="DUF481"/>
    <property type="match status" value="1"/>
</dbReference>
<proteinExistence type="predicted"/>
<dbReference type="Proteomes" id="UP000243629">
    <property type="component" value="Unassembled WGS sequence"/>
</dbReference>
<gene>
    <name evidence="1" type="ORF">SAMN05216217_103160</name>
</gene>
<evidence type="ECO:0000313" key="1">
    <source>
        <dbReference type="EMBL" id="SFM32448.1"/>
    </source>
</evidence>
<keyword evidence="2" id="KW-1185">Reference proteome</keyword>
<organism evidence="1 2">
    <name type="scientific">Halopseudomonas yangmingensis</name>
    <dbReference type="NCBI Taxonomy" id="1720063"/>
    <lineage>
        <taxon>Bacteria</taxon>
        <taxon>Pseudomonadati</taxon>
        <taxon>Pseudomonadota</taxon>
        <taxon>Gammaproteobacteria</taxon>
        <taxon>Pseudomonadales</taxon>
        <taxon>Pseudomonadaceae</taxon>
        <taxon>Halopseudomonas</taxon>
    </lineage>
</organism>
<dbReference type="STRING" id="1720063.SAMN05216217_103160"/>
<dbReference type="AlphaFoldDB" id="A0A1I4PXA6"/>
<dbReference type="InterPro" id="IPR007433">
    <property type="entry name" value="DUF481"/>
</dbReference>
<reference evidence="2" key="1">
    <citation type="submission" date="2016-10" db="EMBL/GenBank/DDBJ databases">
        <authorList>
            <person name="Varghese N."/>
            <person name="Submissions S."/>
        </authorList>
    </citation>
    <scope>NUCLEOTIDE SEQUENCE [LARGE SCALE GENOMIC DNA]</scope>
    <source>
        <strain evidence="2">DSM 24213</strain>
    </source>
</reference>
<dbReference type="EMBL" id="FOUI01000003">
    <property type="protein sequence ID" value="SFM32448.1"/>
    <property type="molecule type" value="Genomic_DNA"/>
</dbReference>
<accession>A0A1I4PXA6</accession>
<evidence type="ECO:0000313" key="2">
    <source>
        <dbReference type="Proteomes" id="UP000243629"/>
    </source>
</evidence>
<dbReference type="OrthoDB" id="9806250at2"/>